<dbReference type="AlphaFoldDB" id="A0A4Z2FJE3"/>
<accession>A0A4Z2FJE3</accession>
<evidence type="ECO:0000313" key="1">
    <source>
        <dbReference type="EMBL" id="TNN41327.1"/>
    </source>
</evidence>
<sequence>MGQQRKVIPSSYLGDAVFVGDDPHDVVQGQQGVALDLRVDVLALGADGQQLHQVDVVHQGAVLVHAVPLGTHHLHQGLEGGAVVVEDQDVLARVHHLRGEDDATFELEVLDVSAVGLGAVDEVLNHSLVDLAAQLEVVHEDVLHGDLQELQHHTVSSHVPQQPLLLLPTLLP</sequence>
<reference evidence="1 2" key="1">
    <citation type="submission" date="2019-03" db="EMBL/GenBank/DDBJ databases">
        <title>First draft genome of Liparis tanakae, snailfish: a comprehensive survey of snailfish specific genes.</title>
        <authorList>
            <person name="Kim W."/>
            <person name="Song I."/>
            <person name="Jeong J.-H."/>
            <person name="Kim D."/>
            <person name="Kim S."/>
            <person name="Ryu S."/>
            <person name="Song J.Y."/>
            <person name="Lee S.K."/>
        </authorList>
    </citation>
    <scope>NUCLEOTIDE SEQUENCE [LARGE SCALE GENOMIC DNA]</scope>
    <source>
        <tissue evidence="1">Muscle</tissue>
    </source>
</reference>
<dbReference type="EMBL" id="SRLO01001117">
    <property type="protein sequence ID" value="TNN41327.1"/>
    <property type="molecule type" value="Genomic_DNA"/>
</dbReference>
<gene>
    <name evidence="1" type="ORF">EYF80_048501</name>
</gene>
<dbReference type="Proteomes" id="UP000314294">
    <property type="component" value="Unassembled WGS sequence"/>
</dbReference>
<comment type="caution">
    <text evidence="1">The sequence shown here is derived from an EMBL/GenBank/DDBJ whole genome shotgun (WGS) entry which is preliminary data.</text>
</comment>
<evidence type="ECO:0000313" key="2">
    <source>
        <dbReference type="Proteomes" id="UP000314294"/>
    </source>
</evidence>
<keyword evidence="2" id="KW-1185">Reference proteome</keyword>
<name>A0A4Z2FJE3_9TELE</name>
<organism evidence="1 2">
    <name type="scientific">Liparis tanakae</name>
    <name type="common">Tanaka's snailfish</name>
    <dbReference type="NCBI Taxonomy" id="230148"/>
    <lineage>
        <taxon>Eukaryota</taxon>
        <taxon>Metazoa</taxon>
        <taxon>Chordata</taxon>
        <taxon>Craniata</taxon>
        <taxon>Vertebrata</taxon>
        <taxon>Euteleostomi</taxon>
        <taxon>Actinopterygii</taxon>
        <taxon>Neopterygii</taxon>
        <taxon>Teleostei</taxon>
        <taxon>Neoteleostei</taxon>
        <taxon>Acanthomorphata</taxon>
        <taxon>Eupercaria</taxon>
        <taxon>Perciformes</taxon>
        <taxon>Cottioidei</taxon>
        <taxon>Cottales</taxon>
        <taxon>Liparidae</taxon>
        <taxon>Liparis</taxon>
    </lineage>
</organism>
<protein>
    <submittedName>
        <fullName evidence="1">Uncharacterized protein</fullName>
    </submittedName>
</protein>
<proteinExistence type="predicted"/>